<keyword evidence="3 7" id="KW-0378">Hydrolase</keyword>
<evidence type="ECO:0000256" key="2">
    <source>
        <dbReference type="ARBA" id="ARBA00022729"/>
    </source>
</evidence>
<dbReference type="Pfam" id="PF04083">
    <property type="entry name" value="Abhydro_lipase"/>
    <property type="match status" value="1"/>
</dbReference>
<evidence type="ECO:0000256" key="1">
    <source>
        <dbReference type="ARBA" id="ARBA00010701"/>
    </source>
</evidence>
<organism evidence="11 12">
    <name type="scientific">Zophobas morio</name>
    <dbReference type="NCBI Taxonomy" id="2755281"/>
    <lineage>
        <taxon>Eukaryota</taxon>
        <taxon>Metazoa</taxon>
        <taxon>Ecdysozoa</taxon>
        <taxon>Arthropoda</taxon>
        <taxon>Hexapoda</taxon>
        <taxon>Insecta</taxon>
        <taxon>Pterygota</taxon>
        <taxon>Neoptera</taxon>
        <taxon>Endopterygota</taxon>
        <taxon>Coleoptera</taxon>
        <taxon>Polyphaga</taxon>
        <taxon>Cucujiformia</taxon>
        <taxon>Tenebrionidae</taxon>
        <taxon>Zophobas</taxon>
    </lineage>
</organism>
<dbReference type="Gene3D" id="3.40.50.1820">
    <property type="entry name" value="alpha/beta hydrolase"/>
    <property type="match status" value="1"/>
</dbReference>
<dbReference type="GO" id="GO:0016042">
    <property type="term" value="P:lipid catabolic process"/>
    <property type="evidence" value="ECO:0007669"/>
    <property type="project" value="UniProtKB-KW"/>
</dbReference>
<keyword evidence="5" id="KW-0443">Lipid metabolism</keyword>
<dbReference type="AlphaFoldDB" id="A0AA38M4N2"/>
<dbReference type="InterPro" id="IPR025483">
    <property type="entry name" value="Lipase_euk"/>
</dbReference>
<feature type="signal peptide" evidence="9">
    <location>
        <begin position="1"/>
        <end position="19"/>
    </location>
</feature>
<sequence>MSAGIVGLTILVLIKSCMSFDVYSNACEDYSDYVIRYWSRRCYYNPDVLSNTPMMIIRNGFPLESFTITTQDGYILSLFRIPTGNNKSNGTVFLMHGIFLNNSVWVQRGNKSLAFELVEKGYDVWLGSTRGTKFADSHLRFNTSSKDYWNFNLDSLAYFDVGAQLKFIAQKTKKRITYIGFSTGSTLSLLYSAGYPSESRTLLSGIIAMAPTVYVQDIQLLRHFKEIVAPLERELARLKMYGVFHQHYINKVLVQICATLPHFCKKLLEMFAGKLSTQFLPDELLLFFSNCPSGTSFQVLKHYLQMAESGDVHRYNYGRDNNLKYYHLSEPSKYDMRYVKIPAYVIYGRSDIVATETNVKRLFGELGSTRKRLVGVSDFTHLDFVTAKNVDQQLYSEIFRILQEIY</sequence>
<dbReference type="InterPro" id="IPR006693">
    <property type="entry name" value="AB_hydrolase_lipase"/>
</dbReference>
<reference evidence="11" key="1">
    <citation type="journal article" date="2023" name="G3 (Bethesda)">
        <title>Whole genome assemblies of Zophobas morio and Tenebrio molitor.</title>
        <authorList>
            <person name="Kaur S."/>
            <person name="Stinson S.A."/>
            <person name="diCenzo G.C."/>
        </authorList>
    </citation>
    <scope>NUCLEOTIDE SEQUENCE</scope>
    <source>
        <strain evidence="11">QUZm001</strain>
    </source>
</reference>
<comment type="caution">
    <text evidence="11">The sequence shown here is derived from an EMBL/GenBank/DDBJ whole genome shotgun (WGS) entry which is preliminary data.</text>
</comment>
<evidence type="ECO:0000256" key="6">
    <source>
        <dbReference type="ARBA" id="ARBA00023180"/>
    </source>
</evidence>
<evidence type="ECO:0000256" key="8">
    <source>
        <dbReference type="PIRSR" id="PIRSR000862-1"/>
    </source>
</evidence>
<proteinExistence type="inferred from homology"/>
<dbReference type="Proteomes" id="UP001168821">
    <property type="component" value="Unassembled WGS sequence"/>
</dbReference>
<dbReference type="GO" id="GO:0016788">
    <property type="term" value="F:hydrolase activity, acting on ester bonds"/>
    <property type="evidence" value="ECO:0007669"/>
    <property type="project" value="InterPro"/>
</dbReference>
<dbReference type="PANTHER" id="PTHR11005">
    <property type="entry name" value="LYSOSOMAL ACID LIPASE-RELATED"/>
    <property type="match status" value="1"/>
</dbReference>
<keyword evidence="4 7" id="KW-0442">Lipid degradation</keyword>
<accession>A0AA38M4N2</accession>
<evidence type="ECO:0000313" key="12">
    <source>
        <dbReference type="Proteomes" id="UP001168821"/>
    </source>
</evidence>
<keyword evidence="2 9" id="KW-0732">Signal</keyword>
<keyword evidence="12" id="KW-1185">Reference proteome</keyword>
<feature type="active site" description="Charge relay system" evidence="8">
    <location>
        <position position="381"/>
    </location>
</feature>
<feature type="active site" description="Nucleophile" evidence="8">
    <location>
        <position position="182"/>
    </location>
</feature>
<keyword evidence="6" id="KW-0325">Glycoprotein</keyword>
<evidence type="ECO:0000259" key="10">
    <source>
        <dbReference type="Pfam" id="PF04083"/>
    </source>
</evidence>
<feature type="domain" description="Partial AB-hydrolase lipase" evidence="10">
    <location>
        <begin position="54"/>
        <end position="108"/>
    </location>
</feature>
<feature type="active site" description="Charge relay system" evidence="8">
    <location>
        <position position="351"/>
    </location>
</feature>
<evidence type="ECO:0000256" key="7">
    <source>
        <dbReference type="PIRNR" id="PIRNR000862"/>
    </source>
</evidence>
<dbReference type="InterPro" id="IPR029058">
    <property type="entry name" value="AB_hydrolase_fold"/>
</dbReference>
<protein>
    <recommendedName>
        <fullName evidence="7">Lipase</fullName>
    </recommendedName>
</protein>
<evidence type="ECO:0000256" key="9">
    <source>
        <dbReference type="SAM" id="SignalP"/>
    </source>
</evidence>
<name>A0AA38M4N2_9CUCU</name>
<evidence type="ECO:0000256" key="5">
    <source>
        <dbReference type="ARBA" id="ARBA00023098"/>
    </source>
</evidence>
<comment type="similarity">
    <text evidence="1 7">Belongs to the AB hydrolase superfamily. Lipase family.</text>
</comment>
<dbReference type="EMBL" id="JALNTZ010000008">
    <property type="protein sequence ID" value="KAJ3642367.1"/>
    <property type="molecule type" value="Genomic_DNA"/>
</dbReference>
<dbReference type="FunFam" id="3.40.50.1820:FF:000057">
    <property type="entry name" value="Lipase"/>
    <property type="match status" value="1"/>
</dbReference>
<gene>
    <name evidence="11" type="ORF">Zmor_025162</name>
</gene>
<feature type="chain" id="PRO_5041218296" description="Lipase" evidence="9">
    <location>
        <begin position="20"/>
        <end position="406"/>
    </location>
</feature>
<evidence type="ECO:0000313" key="11">
    <source>
        <dbReference type="EMBL" id="KAJ3642367.1"/>
    </source>
</evidence>
<evidence type="ECO:0000256" key="3">
    <source>
        <dbReference type="ARBA" id="ARBA00022801"/>
    </source>
</evidence>
<dbReference type="SUPFAM" id="SSF53474">
    <property type="entry name" value="alpha/beta-Hydrolases"/>
    <property type="match status" value="1"/>
</dbReference>
<evidence type="ECO:0000256" key="4">
    <source>
        <dbReference type="ARBA" id="ARBA00022963"/>
    </source>
</evidence>
<dbReference type="PIRSF" id="PIRSF000862">
    <property type="entry name" value="Steryl_ester_lip"/>
    <property type="match status" value="1"/>
</dbReference>